<gene>
    <name evidence="10" type="primary">brnQ</name>
    <name evidence="10" type="ORF">R4146_08495</name>
</gene>
<dbReference type="EMBL" id="JAWMWH010000003">
    <property type="protein sequence ID" value="MEJ6401174.1"/>
    <property type="molecule type" value="Genomic_DNA"/>
</dbReference>
<feature type="transmembrane region" description="Helical" evidence="9">
    <location>
        <begin position="428"/>
        <end position="445"/>
    </location>
</feature>
<feature type="transmembrane region" description="Helical" evidence="9">
    <location>
        <begin position="378"/>
        <end position="396"/>
    </location>
</feature>
<evidence type="ECO:0000313" key="10">
    <source>
        <dbReference type="EMBL" id="MEJ6401174.1"/>
    </source>
</evidence>
<evidence type="ECO:0000256" key="3">
    <source>
        <dbReference type="ARBA" id="ARBA00022448"/>
    </source>
</evidence>
<dbReference type="PANTHER" id="PTHR30588">
    <property type="entry name" value="BRANCHED-CHAIN AMINO ACID TRANSPORT SYSTEM 2 CARRIER PROTEIN"/>
    <property type="match status" value="1"/>
</dbReference>
<feature type="transmembrane region" description="Helical" evidence="9">
    <location>
        <begin position="42"/>
        <end position="67"/>
    </location>
</feature>
<evidence type="ECO:0000256" key="8">
    <source>
        <dbReference type="ARBA" id="ARBA00023136"/>
    </source>
</evidence>
<feature type="transmembrane region" description="Helical" evidence="9">
    <location>
        <begin position="322"/>
        <end position="348"/>
    </location>
</feature>
<evidence type="ECO:0000256" key="4">
    <source>
        <dbReference type="ARBA" id="ARBA00022475"/>
    </source>
</evidence>
<dbReference type="Proteomes" id="UP001370590">
    <property type="component" value="Unassembled WGS sequence"/>
</dbReference>
<dbReference type="InterPro" id="IPR004685">
    <property type="entry name" value="Brnchd-chn_aa_trnsp_Livcs"/>
</dbReference>
<dbReference type="RefSeq" id="WP_339961015.1">
    <property type="nucleotide sequence ID" value="NZ_JAWMWH010000003.1"/>
</dbReference>
<evidence type="ECO:0000256" key="6">
    <source>
        <dbReference type="ARBA" id="ARBA00022970"/>
    </source>
</evidence>
<keyword evidence="3 9" id="KW-0813">Transport</keyword>
<evidence type="ECO:0000256" key="5">
    <source>
        <dbReference type="ARBA" id="ARBA00022692"/>
    </source>
</evidence>
<protein>
    <recommendedName>
        <fullName evidence="9">Branched-chain amino acid transport system carrier protein</fullName>
    </recommendedName>
</protein>
<comment type="caution">
    <text evidence="10">The sequence shown here is derived from an EMBL/GenBank/DDBJ whole genome shotgun (WGS) entry which is preliminary data.</text>
</comment>
<feature type="transmembrane region" description="Helical" evidence="9">
    <location>
        <begin position="354"/>
        <end position="371"/>
    </location>
</feature>
<keyword evidence="4" id="KW-1003">Cell membrane</keyword>
<feature type="transmembrane region" description="Helical" evidence="9">
    <location>
        <begin position="120"/>
        <end position="142"/>
    </location>
</feature>
<feature type="transmembrane region" description="Helical" evidence="9">
    <location>
        <begin position="79"/>
        <end position="100"/>
    </location>
</feature>
<comment type="subcellular location">
    <subcellularLocation>
        <location evidence="1 9">Cell membrane</location>
        <topology evidence="1 9">Multi-pass membrane protein</topology>
    </subcellularLocation>
</comment>
<keyword evidence="7 9" id="KW-1133">Transmembrane helix</keyword>
<dbReference type="Pfam" id="PF05525">
    <property type="entry name" value="Branch_AA_trans"/>
    <property type="match status" value="1"/>
</dbReference>
<evidence type="ECO:0000313" key="11">
    <source>
        <dbReference type="Proteomes" id="UP001370590"/>
    </source>
</evidence>
<dbReference type="PANTHER" id="PTHR30588:SF0">
    <property type="entry name" value="BRANCHED-CHAIN AMINO ACID PERMEASE BRNQ"/>
    <property type="match status" value="1"/>
</dbReference>
<evidence type="ECO:0000256" key="1">
    <source>
        <dbReference type="ARBA" id="ARBA00004651"/>
    </source>
</evidence>
<feature type="transmembrane region" description="Helical" evidence="9">
    <location>
        <begin position="241"/>
        <end position="264"/>
    </location>
</feature>
<dbReference type="NCBIfam" id="TIGR00796">
    <property type="entry name" value="livcs"/>
    <property type="match status" value="1"/>
</dbReference>
<keyword evidence="5 9" id="KW-0812">Transmembrane</keyword>
<feature type="transmembrane region" description="Helical" evidence="9">
    <location>
        <begin position="12"/>
        <end position="30"/>
    </location>
</feature>
<accession>A0ABU8SMR9</accession>
<keyword evidence="11" id="KW-1185">Reference proteome</keyword>
<comment type="function">
    <text evidence="9">Component of the transport system for branched-chain amino acids.</text>
</comment>
<keyword evidence="8 9" id="KW-0472">Membrane</keyword>
<name>A0ABU8SMR9_9LACO</name>
<organism evidence="10 11">
    <name type="scientific">Nicoliella lavandulae</name>
    <dbReference type="NCBI Taxonomy" id="3082954"/>
    <lineage>
        <taxon>Bacteria</taxon>
        <taxon>Bacillati</taxon>
        <taxon>Bacillota</taxon>
        <taxon>Bacilli</taxon>
        <taxon>Lactobacillales</taxon>
        <taxon>Lactobacillaceae</taxon>
        <taxon>Nicoliella</taxon>
    </lineage>
</organism>
<evidence type="ECO:0000256" key="7">
    <source>
        <dbReference type="ARBA" id="ARBA00022989"/>
    </source>
</evidence>
<evidence type="ECO:0000256" key="2">
    <source>
        <dbReference type="ARBA" id="ARBA00008540"/>
    </source>
</evidence>
<sequence>MKTDKLSAKQYLILASLLFGLFFGAGNLIFPIHLGQISNHSWLPAAIGFLISAIILPLLSILAISYTESNSLYDLGKPVGYYFALIFLAIVHLSLGVLIASPRTATVTFSMGIQPFIPKANAQISLFIFSIFFFGLSYILAFNQTKITEYVGKILNPIFVIILASVFVIAFFIKGDLQHISLLAPAGTSGSNMINGFLEGYNTMDAVAGLGFGVTIIAALKQFGLDDKLSRSKAVAKVGALTMSFEGLIYIFLIALGATSLSYLKPSADGGTAFTQIMNHYTGLAGAGLLAALTFLACITTEIGLITSLAQDWGNRFPKLGYRFFLTIATIGSFIIANFGLTQIILYSSPLLNFIYPIAIAVIILGLLNRWIGKNQTIYRTTVIFTLIPAILDFIHNLPPVFAKLPTINAIDSWALKTIPLYNEGLDFIPFLLAGLIISIIYVRIRGLKTAED</sequence>
<feature type="transmembrane region" description="Helical" evidence="9">
    <location>
        <begin position="201"/>
        <end position="220"/>
    </location>
</feature>
<reference evidence="10 11" key="1">
    <citation type="submission" date="2023-10" db="EMBL/GenBank/DDBJ databases">
        <title>Nicoliella lavandulae sp. nov. isolated from Lavandula angustifolia flowers.</title>
        <authorList>
            <person name="Alcantara C."/>
            <person name="Zuniga M."/>
            <person name="Landete J.M."/>
            <person name="Monedero V."/>
        </authorList>
    </citation>
    <scope>NUCLEOTIDE SEQUENCE [LARGE SCALE GENOMIC DNA]</scope>
    <source>
        <strain evidence="10 11">Es01</strain>
    </source>
</reference>
<feature type="transmembrane region" description="Helical" evidence="9">
    <location>
        <begin position="154"/>
        <end position="173"/>
    </location>
</feature>
<evidence type="ECO:0000256" key="9">
    <source>
        <dbReference type="RuleBase" id="RU362122"/>
    </source>
</evidence>
<keyword evidence="6 9" id="KW-0029">Amino-acid transport</keyword>
<proteinExistence type="inferred from homology"/>
<feature type="transmembrane region" description="Helical" evidence="9">
    <location>
        <begin position="284"/>
        <end position="310"/>
    </location>
</feature>
<comment type="similarity">
    <text evidence="2 9">Belongs to the branched chain amino acid transporter family.</text>
</comment>